<dbReference type="GO" id="GO:0003676">
    <property type="term" value="F:nucleic acid binding"/>
    <property type="evidence" value="ECO:0007669"/>
    <property type="project" value="InterPro"/>
</dbReference>
<evidence type="ECO:0000256" key="1">
    <source>
        <dbReference type="PROSITE-ProRule" id="PRU00723"/>
    </source>
</evidence>
<dbReference type="PROSITE" id="PS50158">
    <property type="entry name" value="ZF_CCHC"/>
    <property type="match status" value="1"/>
</dbReference>
<dbReference type="SMART" id="SM00343">
    <property type="entry name" value="ZnF_C2HC"/>
    <property type="match status" value="1"/>
</dbReference>
<evidence type="ECO:0000256" key="2">
    <source>
        <dbReference type="SAM" id="MobiDB-lite"/>
    </source>
</evidence>
<dbReference type="InterPro" id="IPR001878">
    <property type="entry name" value="Znf_CCHC"/>
</dbReference>
<feature type="domain" description="CCHC-type" evidence="4">
    <location>
        <begin position="61"/>
        <end position="75"/>
    </location>
</feature>
<evidence type="ECO:0000259" key="4">
    <source>
        <dbReference type="PROSITE" id="PS50158"/>
    </source>
</evidence>
<proteinExistence type="predicted"/>
<gene>
    <name evidence="5" type="ORF">CYY_001693</name>
</gene>
<dbReference type="AlphaFoldDB" id="A0A8J4Q1C4"/>
<organism evidence="5 6">
    <name type="scientific">Polysphondylium violaceum</name>
    <dbReference type="NCBI Taxonomy" id="133409"/>
    <lineage>
        <taxon>Eukaryota</taxon>
        <taxon>Amoebozoa</taxon>
        <taxon>Evosea</taxon>
        <taxon>Eumycetozoa</taxon>
        <taxon>Dictyostelia</taxon>
        <taxon>Dictyosteliales</taxon>
        <taxon>Dictyosteliaceae</taxon>
        <taxon>Polysphondylium</taxon>
    </lineage>
</organism>
<dbReference type="Pfam" id="PF00098">
    <property type="entry name" value="zf-CCHC"/>
    <property type="match status" value="1"/>
</dbReference>
<feature type="domain" description="C3H1-type" evidence="3">
    <location>
        <begin position="1"/>
        <end position="24"/>
    </location>
</feature>
<sequence length="236" mass="27377">MECHFYKKGKCAKGTSCKFLHLDPPQVSLHLDLFNKYHTPSQPPPPPAKKQHQKQHPPPTCNKCGKVGHIRKECKFCTNCLKVHDLPSRECQSCWICAPNYKHFNKGSHRTNQHPNVRISKPTYDPDLPGGGSYWRDRHLIRENFLKSVEKVRGKKEKYREILANMGKQPKWTHETPHRSDLDSMVSSVFDKKMIREGIEQYNYEFERSNYKHQDIQSPYQCEGCGGSSCFGSCDQ</sequence>
<dbReference type="InterPro" id="IPR000571">
    <property type="entry name" value="Znf_CCCH"/>
</dbReference>
<protein>
    <submittedName>
        <fullName evidence="5">Uncharacterized protein</fullName>
    </submittedName>
</protein>
<evidence type="ECO:0000313" key="6">
    <source>
        <dbReference type="Proteomes" id="UP000695562"/>
    </source>
</evidence>
<reference evidence="5" key="1">
    <citation type="submission" date="2020-01" db="EMBL/GenBank/DDBJ databases">
        <title>Development of genomics and gene disruption for Polysphondylium violaceum indicates a role for the polyketide synthase stlB in stalk morphogenesis.</title>
        <authorList>
            <person name="Narita B."/>
            <person name="Kawabe Y."/>
            <person name="Kin K."/>
            <person name="Saito T."/>
            <person name="Gibbs R."/>
            <person name="Kuspa A."/>
            <person name="Muzny D."/>
            <person name="Queller D."/>
            <person name="Richards S."/>
            <person name="Strassman J."/>
            <person name="Sucgang R."/>
            <person name="Worley K."/>
            <person name="Schaap P."/>
        </authorList>
    </citation>
    <scope>NUCLEOTIDE SEQUENCE</scope>
    <source>
        <strain evidence="5">QSvi11</strain>
    </source>
</reference>
<feature type="zinc finger region" description="C3H1-type" evidence="1">
    <location>
        <begin position="1"/>
        <end position="24"/>
    </location>
</feature>
<keyword evidence="1" id="KW-0479">Metal-binding</keyword>
<evidence type="ECO:0000259" key="3">
    <source>
        <dbReference type="PROSITE" id="PS50103"/>
    </source>
</evidence>
<dbReference type="Proteomes" id="UP000695562">
    <property type="component" value="Unassembled WGS sequence"/>
</dbReference>
<name>A0A8J4Q1C4_9MYCE</name>
<dbReference type="GO" id="GO:0008270">
    <property type="term" value="F:zinc ion binding"/>
    <property type="evidence" value="ECO:0007669"/>
    <property type="project" value="UniProtKB-KW"/>
</dbReference>
<keyword evidence="1" id="KW-0863">Zinc-finger</keyword>
<dbReference type="PROSITE" id="PS50103">
    <property type="entry name" value="ZF_C3H1"/>
    <property type="match status" value="1"/>
</dbReference>
<feature type="region of interest" description="Disordered" evidence="2">
    <location>
        <begin position="35"/>
        <end position="58"/>
    </location>
</feature>
<keyword evidence="1" id="KW-0862">Zinc</keyword>
<accession>A0A8J4Q1C4</accession>
<keyword evidence="6" id="KW-1185">Reference proteome</keyword>
<dbReference type="EMBL" id="AJWJ01000042">
    <property type="protein sequence ID" value="KAF2076984.1"/>
    <property type="molecule type" value="Genomic_DNA"/>
</dbReference>
<evidence type="ECO:0000313" key="5">
    <source>
        <dbReference type="EMBL" id="KAF2076984.1"/>
    </source>
</evidence>
<comment type="caution">
    <text evidence="5">The sequence shown here is derived from an EMBL/GenBank/DDBJ whole genome shotgun (WGS) entry which is preliminary data.</text>
</comment>